<dbReference type="Gene3D" id="2.40.50.140">
    <property type="entry name" value="Nucleic acid-binding proteins"/>
    <property type="match status" value="1"/>
</dbReference>
<feature type="transmembrane region" description="Helical" evidence="5">
    <location>
        <begin position="51"/>
        <end position="69"/>
    </location>
</feature>
<comment type="subcellular location">
    <subcellularLocation>
        <location evidence="1">Membrane</location>
        <topology evidence="1">Multi-pass membrane protein</topology>
    </subcellularLocation>
</comment>
<dbReference type="SUPFAM" id="SSF141322">
    <property type="entry name" value="NfeD domain-like"/>
    <property type="match status" value="1"/>
</dbReference>
<evidence type="ECO:0000256" key="4">
    <source>
        <dbReference type="ARBA" id="ARBA00023136"/>
    </source>
</evidence>
<dbReference type="PANTHER" id="PTHR33507">
    <property type="entry name" value="INNER MEMBRANE PROTEIN YBBJ"/>
    <property type="match status" value="1"/>
</dbReference>
<dbReference type="InterPro" id="IPR002810">
    <property type="entry name" value="NfeD-like_C"/>
</dbReference>
<keyword evidence="8" id="KW-1185">Reference proteome</keyword>
<gene>
    <name evidence="7" type="ORF">OW763_08020</name>
</gene>
<feature type="domain" description="NfeD-like C-terminal" evidence="6">
    <location>
        <begin position="85"/>
        <end position="140"/>
    </location>
</feature>
<proteinExistence type="predicted"/>
<evidence type="ECO:0000256" key="1">
    <source>
        <dbReference type="ARBA" id="ARBA00004141"/>
    </source>
</evidence>
<evidence type="ECO:0000313" key="7">
    <source>
        <dbReference type="EMBL" id="MCY6484301.1"/>
    </source>
</evidence>
<sequence>MWFELVLWLIIAAIALAIDAATSSFLFIWFTAGGIVAMILALLHYSFSTQLITFIGVSAALMALGYPIVKKTIKKTVPRTLRMEEEYIGEEFIADKNISDKATIKFEGIYWTVKNEGQFINKGDRVKIIAIEGNKLIIKKI</sequence>
<dbReference type="EMBL" id="JAPQER010000002">
    <property type="protein sequence ID" value="MCY6484301.1"/>
    <property type="molecule type" value="Genomic_DNA"/>
</dbReference>
<evidence type="ECO:0000256" key="2">
    <source>
        <dbReference type="ARBA" id="ARBA00022692"/>
    </source>
</evidence>
<keyword evidence="4 5" id="KW-0472">Membrane</keyword>
<evidence type="ECO:0000256" key="5">
    <source>
        <dbReference type="SAM" id="Phobius"/>
    </source>
</evidence>
<protein>
    <submittedName>
        <fullName evidence="7">NfeD family protein</fullName>
    </submittedName>
</protein>
<organism evidence="7 8">
    <name type="scientific">Clostridium aestuarii</name>
    <dbReference type="NCBI Taxonomy" id="338193"/>
    <lineage>
        <taxon>Bacteria</taxon>
        <taxon>Bacillati</taxon>
        <taxon>Bacillota</taxon>
        <taxon>Clostridia</taxon>
        <taxon>Eubacteriales</taxon>
        <taxon>Clostridiaceae</taxon>
        <taxon>Clostridium</taxon>
    </lineage>
</organism>
<keyword evidence="3 5" id="KW-1133">Transmembrane helix</keyword>
<dbReference type="InterPro" id="IPR052165">
    <property type="entry name" value="Membrane_assoc_protease"/>
</dbReference>
<name>A0ABT4CZ92_9CLOT</name>
<evidence type="ECO:0000256" key="3">
    <source>
        <dbReference type="ARBA" id="ARBA00022989"/>
    </source>
</evidence>
<accession>A0ABT4CZ92</accession>
<keyword evidence="2 5" id="KW-0812">Transmembrane</keyword>
<comment type="caution">
    <text evidence="7">The sequence shown here is derived from an EMBL/GenBank/DDBJ whole genome shotgun (WGS) entry which is preliminary data.</text>
</comment>
<dbReference type="PANTHER" id="PTHR33507:SF3">
    <property type="entry name" value="INNER MEMBRANE PROTEIN YBBJ"/>
    <property type="match status" value="1"/>
</dbReference>
<evidence type="ECO:0000259" key="6">
    <source>
        <dbReference type="Pfam" id="PF01957"/>
    </source>
</evidence>
<dbReference type="InterPro" id="IPR012340">
    <property type="entry name" value="NA-bd_OB-fold"/>
</dbReference>
<dbReference type="Proteomes" id="UP001078443">
    <property type="component" value="Unassembled WGS sequence"/>
</dbReference>
<evidence type="ECO:0000313" key="8">
    <source>
        <dbReference type="Proteomes" id="UP001078443"/>
    </source>
</evidence>
<dbReference type="RefSeq" id="WP_268040573.1">
    <property type="nucleotide sequence ID" value="NZ_JAPQER010000002.1"/>
</dbReference>
<dbReference type="Pfam" id="PF01957">
    <property type="entry name" value="NfeD"/>
    <property type="match status" value="1"/>
</dbReference>
<reference evidence="7" key="1">
    <citation type="submission" date="2022-12" db="EMBL/GenBank/DDBJ databases">
        <authorList>
            <person name="Wang J."/>
        </authorList>
    </citation>
    <scope>NUCLEOTIDE SEQUENCE</scope>
    <source>
        <strain evidence="7">HY-45-18</strain>
    </source>
</reference>